<dbReference type="SUPFAM" id="SSF49373">
    <property type="entry name" value="Invasin/intimin cell-adhesion fragments"/>
    <property type="match status" value="2"/>
</dbReference>
<feature type="chain" id="PRO_5045879120" description="pullulanase" evidence="11">
    <location>
        <begin position="33"/>
        <end position="2153"/>
    </location>
</feature>
<evidence type="ECO:0000313" key="14">
    <source>
        <dbReference type="Proteomes" id="UP001527181"/>
    </source>
</evidence>
<dbReference type="Gene3D" id="2.60.40.10">
    <property type="entry name" value="Immunoglobulins"/>
    <property type="match status" value="1"/>
</dbReference>
<dbReference type="EMBL" id="JAMDNP010000078">
    <property type="protein sequence ID" value="MCY9764144.1"/>
    <property type="molecule type" value="Genomic_DNA"/>
</dbReference>
<dbReference type="Gene3D" id="3.20.20.80">
    <property type="entry name" value="Glycosidases"/>
    <property type="match status" value="1"/>
</dbReference>
<feature type="region of interest" description="Disordered" evidence="10">
    <location>
        <begin position="1684"/>
        <end position="1728"/>
    </location>
</feature>
<dbReference type="SMART" id="SM00642">
    <property type="entry name" value="Aamy"/>
    <property type="match status" value="1"/>
</dbReference>
<keyword evidence="3 13" id="KW-0378">Hydrolase</keyword>
<dbReference type="InterPro" id="IPR011840">
    <property type="entry name" value="PulA_typeI"/>
</dbReference>
<feature type="domain" description="SLH" evidence="12">
    <location>
        <begin position="2021"/>
        <end position="2084"/>
    </location>
</feature>
<name>A0ABT4H5I1_PAEAL</name>
<dbReference type="Gene3D" id="2.60.40.1220">
    <property type="match status" value="1"/>
</dbReference>
<gene>
    <name evidence="13" type="primary">pulA</name>
    <name evidence="13" type="ORF">M5X12_26925</name>
</gene>
<feature type="compositionally biased region" description="Polar residues" evidence="10">
    <location>
        <begin position="1702"/>
        <end position="1711"/>
    </location>
</feature>
<comment type="caution">
    <text evidence="13">The sequence shown here is derived from an EMBL/GenBank/DDBJ whole genome shotgun (WGS) entry which is preliminary data.</text>
</comment>
<accession>A0ABT4H5I1</accession>
<feature type="signal peptide" evidence="11">
    <location>
        <begin position="1"/>
        <end position="32"/>
    </location>
</feature>
<dbReference type="InterPro" id="IPR003343">
    <property type="entry name" value="Big_2"/>
</dbReference>
<dbReference type="InterPro" id="IPR013783">
    <property type="entry name" value="Ig-like_fold"/>
</dbReference>
<dbReference type="GO" id="GO:0051060">
    <property type="term" value="F:pullulanase activity"/>
    <property type="evidence" value="ECO:0007669"/>
    <property type="project" value="UniProtKB-EC"/>
</dbReference>
<evidence type="ECO:0000256" key="9">
    <source>
        <dbReference type="ARBA" id="ARBA00031076"/>
    </source>
</evidence>
<evidence type="ECO:0000256" key="11">
    <source>
        <dbReference type="SAM" id="SignalP"/>
    </source>
</evidence>
<keyword evidence="4" id="KW-0106">Calcium</keyword>
<comment type="catalytic activity">
    <reaction evidence="6">
        <text>Hydrolysis of (1-&gt;6)-alpha-D-glucosidic linkages in pullulan, amylopectin and glycogen, and in the alpha- and beta-limit dextrins of amylopectin and glycogen.</text>
        <dbReference type="EC" id="3.2.1.41"/>
    </reaction>
</comment>
<dbReference type="InterPro" id="IPR008964">
    <property type="entry name" value="Invasin/intimin_cell_adhesion"/>
</dbReference>
<evidence type="ECO:0000256" key="6">
    <source>
        <dbReference type="ARBA" id="ARBA00023965"/>
    </source>
</evidence>
<keyword evidence="5 13" id="KW-0326">Glycosidase</keyword>
<dbReference type="PANTHER" id="PTHR43002">
    <property type="entry name" value="GLYCOGEN DEBRANCHING ENZYME"/>
    <property type="match status" value="1"/>
</dbReference>
<dbReference type="SMART" id="SM00635">
    <property type="entry name" value="BID_2"/>
    <property type="match status" value="2"/>
</dbReference>
<dbReference type="Pfam" id="PF00395">
    <property type="entry name" value="SLH"/>
    <property type="match status" value="3"/>
</dbReference>
<feature type="domain" description="SLH" evidence="12">
    <location>
        <begin position="1957"/>
        <end position="2020"/>
    </location>
</feature>
<dbReference type="InterPro" id="IPR014756">
    <property type="entry name" value="Ig_E-set"/>
</dbReference>
<evidence type="ECO:0000256" key="10">
    <source>
        <dbReference type="SAM" id="MobiDB-lite"/>
    </source>
</evidence>
<dbReference type="Gene3D" id="2.60.40.1080">
    <property type="match status" value="2"/>
</dbReference>
<dbReference type="Gene3D" id="2.60.40.1180">
    <property type="entry name" value="Golgi alpha-mannosidase II"/>
    <property type="match status" value="1"/>
</dbReference>
<keyword evidence="2 11" id="KW-0732">Signal</keyword>
<dbReference type="InterPro" id="IPR049117">
    <property type="entry name" value="pulA_all-beta"/>
</dbReference>
<evidence type="ECO:0000256" key="2">
    <source>
        <dbReference type="ARBA" id="ARBA00022729"/>
    </source>
</evidence>
<dbReference type="SUPFAM" id="SSF49452">
    <property type="entry name" value="Starch-binding domain-like"/>
    <property type="match status" value="1"/>
</dbReference>
<evidence type="ECO:0000256" key="8">
    <source>
        <dbReference type="ARBA" id="ARBA00029618"/>
    </source>
</evidence>
<dbReference type="Pfam" id="PF00128">
    <property type="entry name" value="Alpha-amylase"/>
    <property type="match status" value="1"/>
</dbReference>
<evidence type="ECO:0000256" key="1">
    <source>
        <dbReference type="ARBA" id="ARBA00008061"/>
    </source>
</evidence>
<dbReference type="RefSeq" id="WP_268600672.1">
    <property type="nucleotide sequence ID" value="NZ_JAMDNP010000078.1"/>
</dbReference>
<dbReference type="CDD" id="cd10315">
    <property type="entry name" value="CBM41_pullulanase"/>
    <property type="match status" value="1"/>
</dbReference>
<dbReference type="InterPro" id="IPR032812">
    <property type="entry name" value="SbsA_Ig"/>
</dbReference>
<dbReference type="InterPro" id="IPR013780">
    <property type="entry name" value="Glyco_hydro_b"/>
</dbReference>
<comment type="similarity">
    <text evidence="1">Belongs to the glycosyl hydrolase 13 family.</text>
</comment>
<evidence type="ECO:0000256" key="3">
    <source>
        <dbReference type="ARBA" id="ARBA00022801"/>
    </source>
</evidence>
<sequence>MRKWKASISCMLVGAILLSGMMPVLGGGSAQALPTTLQSQIQQQQTQRRTVGQTTAENALKAVDWNMVKPLGTSTTAGWNGAKLDQIKLMSDANYLYFRVDAAHAESWQYIDIALQINDIDSGVSSNPYQRQFNYENTNLKPNYHIVMEAKQGGEAALYKSASSSPLLRSGDLQGAYFHVADEAKVISGAIPLSKLHLKLNDIVKTIVVLSGDRADEHGVFDVIPETTDNEIANGWNMKQHPNRLAAYSEPFAVTFAPTIDGVKDSLWDGVGALGQSVTASTYGETQLGEIKLMNDSNKLYVWVDAQMPNWGDKGQFIDIALNVNQVDSGNSDNPWGAQYNFSGMSEKPQYHIMMRLKQDNEIEGAALYDSLDIGNPILSTWGDRKGAEFAVSRQSGFEAAIPLYQLKLKNHDQLRPIVVLSGNEDTHGAFNIIPEDPGNTRANSWDESSNPNVQRVYAHNYEIKGMSDALELISTDPANKQQHAAVEKPIIVTFSEQVEMNGQGITLEESKGTTQSIDVAIKGQQLIITPSQPLRYDTEYKTVIPAGSVIGKDTHTRNAAYTFSFTTKAQPSMHAAIMDQDNEVRVTLKDVVPNLDYTAFVIYDGTSKLEGVSAQGEDEKSVKIRLSTPVDDVSRALTVRYEGNPRNIYRDMPIKMRGILDSYVYTGNDLGVTYRSASSSFKVWAPTVTHAAVTLYNTADTAKETPSREIPMHKDAATGVWAVDVDGNLNGTYYMYKLQFPDGSITYALDPYARTASVNSTKSAIVELASTNPANWDGDRKPPFLDPTDAIIYELHVRDFSINENSGISHGNRGKFTAFTETGTTLPGKPDIKTGIDHLKELGVTHVHLLPTYDFGSVNEKLVDDTNSKERKFNWGYDPVNYNIPEGSYTTNAAQEDPAKRIREFKAMVQALHDQGIRVVLDVVYNHTFVTGLESDMSVFDKIVPGYFYRSDEQGNLTNGSGVGNEVATERPMVSKYVQDSVRYWAEEYNVDGFRFDLMKLIDLQTTRAIVHDLKEIDPSIIIYGEPWSGGSTPLAAELQIEKGKQRGEGFAVFNDNIRGAIKGGSDDASTGFATGAEGKEADVVKGLLGAITDFTASPTETINYVTAHDNLNLWDKVLKTQGKDADIKRNPFATLTEPNVLDNETVKRSLLANGIVLTAQGIPFLHAGDELLRSKFGDHNSYESPDAINQIVWKQKAEYKPVFDYLKGLIELRTAHPAFRMTKKDEVTSNLQVYRQEGQVIAFKLNNFANGDKWRNIVVIYNGSTASQEVALPTPDEWNIVVDHTSAGVETIRTVEGGKVEVAGLSMMVLYDQENDYTPTATKLEVAFSTLGLEPGTSSRLTAVVRDQKGRPMFTENVTWSTSDAAVAVMNNGGKVTAVKEGAAVLTATSGKLTAQVNVKVAKLVPMTLSINGSDSIFEGRTLPFTAAVKDQFGQMMSSAAVEWSSSDATVARIDCAGKVTGVREGKAVITARAGAVEASKNVVVKPFLKRYVQINYVRPDAKYDNWGLWVWQTGVKDDGHEFQRIDKGMATATIEIAPEAESIGFIVKKGNWEAKDIDANRFIKTNLDDSLTKVYIYSGQEAFKTLPSVAGPVQEKSQIAFYYRDESLFASGEQDHITKADVVINNKSYPMTYDEEDERFVYVMVNAANGEYSYKFFITKDGITNELNDPHNTVNGRSIVVVKDAGTDPGTKPDKESGTDTGSSSGNENDSKDRKRGGGSVGVQEQFKGMTVTTEGVRFEPSSIKRVNNMDGTKTSELQISNEEIDAMTRFTDTASGKQLWMISAPTEEDDVHIRFPVKKLRSAIERLAHLEIEVQTGAGRYQLPMKQLREWNGDHAPQQLSLRMKKPSNDLMKEIATAASTLSGARLMSAVQFELNWEQDGKSASIPDRAGSFTAGSIRIPGSQSLGEMTALKYNAMIKSFSFVPSWVERSEKDTQSTMNMKHSYNGNFVVIQYAPSFGDVNGHWAKSIVEMLASKLIVQGRDGGQFAPNDAVTRAEFVTMLMRGLGYGDVQDRTLSKEAFKDVSVSAWYADAVLIAAQLKLIQGDENGFFHPNAPVTREQMAQMLVNAAHIAGHDLQAEKDHAAEAMDYYKDVEQIKDWARVATSKALTSGLLNGYQDRTLRSSEKATRAEAGAALKRLLAILHYIAE</sequence>
<dbReference type="Pfam" id="PF02922">
    <property type="entry name" value="CBM_48"/>
    <property type="match status" value="1"/>
</dbReference>
<dbReference type="InterPro" id="IPR014755">
    <property type="entry name" value="Cu-Rt/internalin_Ig-like"/>
</dbReference>
<dbReference type="CDD" id="cd11341">
    <property type="entry name" value="AmyAc_Pullulanase_LD-like"/>
    <property type="match status" value="1"/>
</dbReference>
<reference evidence="13 14" key="1">
    <citation type="submission" date="2022-05" db="EMBL/GenBank/DDBJ databases">
        <title>Genome Sequencing of Bee-Associated Microbes.</title>
        <authorList>
            <person name="Dunlap C."/>
        </authorList>
    </citation>
    <scope>NUCLEOTIDE SEQUENCE [LARGE SCALE GENOMIC DNA]</scope>
    <source>
        <strain evidence="13 14">NRRL B-04010</strain>
    </source>
</reference>
<dbReference type="NCBIfam" id="TIGR02104">
    <property type="entry name" value="pulA_typeI"/>
    <property type="match status" value="1"/>
</dbReference>
<dbReference type="InterPro" id="IPR004193">
    <property type="entry name" value="Glyco_hydro_13_N"/>
</dbReference>
<dbReference type="SUPFAM" id="SSF81296">
    <property type="entry name" value="E set domains"/>
    <property type="match status" value="1"/>
</dbReference>
<feature type="domain" description="SLH" evidence="12">
    <location>
        <begin position="2092"/>
        <end position="2153"/>
    </location>
</feature>
<dbReference type="EC" id="3.2.1.41" evidence="7"/>
<dbReference type="Pfam" id="PF13205">
    <property type="entry name" value="Big_5"/>
    <property type="match status" value="1"/>
</dbReference>
<evidence type="ECO:0000256" key="4">
    <source>
        <dbReference type="ARBA" id="ARBA00022837"/>
    </source>
</evidence>
<dbReference type="Pfam" id="PF03714">
    <property type="entry name" value="PUD"/>
    <property type="match status" value="1"/>
</dbReference>
<proteinExistence type="inferred from homology"/>
<dbReference type="Pfam" id="PF21653">
    <property type="entry name" value="pulA_all-beta"/>
    <property type="match status" value="1"/>
</dbReference>
<dbReference type="InterPro" id="IPR017853">
    <property type="entry name" value="GH"/>
</dbReference>
<keyword evidence="14" id="KW-1185">Reference proteome</keyword>
<dbReference type="InterPro" id="IPR006047">
    <property type="entry name" value="GH13_cat_dom"/>
</dbReference>
<dbReference type="SUPFAM" id="SSF49344">
    <property type="entry name" value="CBD9-like"/>
    <property type="match status" value="1"/>
</dbReference>
<evidence type="ECO:0000256" key="7">
    <source>
        <dbReference type="ARBA" id="ARBA00024062"/>
    </source>
</evidence>
<dbReference type="PROSITE" id="PS51272">
    <property type="entry name" value="SLH"/>
    <property type="match status" value="3"/>
</dbReference>
<dbReference type="SUPFAM" id="SSF51445">
    <property type="entry name" value="(Trans)glycosidases"/>
    <property type="match status" value="1"/>
</dbReference>
<dbReference type="InterPro" id="IPR013784">
    <property type="entry name" value="Carb-bd-like_fold"/>
</dbReference>
<dbReference type="InterPro" id="IPR005323">
    <property type="entry name" value="CBM41_pullulanase"/>
</dbReference>
<evidence type="ECO:0000259" key="12">
    <source>
        <dbReference type="PROSITE" id="PS51272"/>
    </source>
</evidence>
<evidence type="ECO:0000256" key="5">
    <source>
        <dbReference type="ARBA" id="ARBA00023295"/>
    </source>
</evidence>
<evidence type="ECO:0000313" key="13">
    <source>
        <dbReference type="EMBL" id="MCY9764144.1"/>
    </source>
</evidence>
<protein>
    <recommendedName>
        <fullName evidence="7">pullulanase</fullName>
        <ecNumber evidence="7">3.2.1.41</ecNumber>
    </recommendedName>
    <alternativeName>
        <fullName evidence="8">Alpha-dextrin endo-1,6-alpha-glucosidase</fullName>
    </alternativeName>
    <alternativeName>
        <fullName evidence="9">Pullulan 6-glucanohydrolase</fullName>
    </alternativeName>
</protein>
<dbReference type="Pfam" id="PF02368">
    <property type="entry name" value="Big_2"/>
    <property type="match status" value="2"/>
</dbReference>
<dbReference type="CDD" id="cd02860">
    <property type="entry name" value="E_set_Pullulanase"/>
    <property type="match status" value="1"/>
</dbReference>
<dbReference type="InterPro" id="IPR001119">
    <property type="entry name" value="SLH_dom"/>
</dbReference>
<organism evidence="13 14">
    <name type="scientific">Paenibacillus alvei</name>
    <name type="common">Bacillus alvei</name>
    <dbReference type="NCBI Taxonomy" id="44250"/>
    <lineage>
        <taxon>Bacteria</taxon>
        <taxon>Bacillati</taxon>
        <taxon>Bacillota</taxon>
        <taxon>Bacilli</taxon>
        <taxon>Bacillales</taxon>
        <taxon>Paenibacillaceae</taxon>
        <taxon>Paenibacillus</taxon>
    </lineage>
</organism>
<dbReference type="Gene3D" id="2.60.40.1110">
    <property type="match status" value="1"/>
</dbReference>
<dbReference type="Proteomes" id="UP001527181">
    <property type="component" value="Unassembled WGS sequence"/>
</dbReference>